<dbReference type="InterPro" id="IPR000014">
    <property type="entry name" value="PAS"/>
</dbReference>
<protein>
    <recommendedName>
        <fullName evidence="2">diguanylate cyclase</fullName>
        <ecNumber evidence="2">2.7.7.65</ecNumber>
    </recommendedName>
</protein>
<dbReference type="SUPFAM" id="SSF55073">
    <property type="entry name" value="Nucleotide cyclase"/>
    <property type="match status" value="1"/>
</dbReference>
<dbReference type="PROSITE" id="PS50887">
    <property type="entry name" value="GGDEF"/>
    <property type="match status" value="1"/>
</dbReference>
<keyword evidence="9" id="KW-0472">Membrane</keyword>
<dbReference type="OrthoDB" id="92309at2"/>
<dbReference type="EC" id="2.7.7.65" evidence="2"/>
<evidence type="ECO:0000256" key="8">
    <source>
        <dbReference type="ARBA" id="ARBA00023012"/>
    </source>
</evidence>
<dbReference type="InterPro" id="IPR043128">
    <property type="entry name" value="Rev_trsase/Diguanyl_cyclase"/>
</dbReference>
<evidence type="ECO:0000256" key="2">
    <source>
        <dbReference type="ARBA" id="ARBA00012528"/>
    </source>
</evidence>
<evidence type="ECO:0000313" key="13">
    <source>
        <dbReference type="EMBL" id="TCK60666.1"/>
    </source>
</evidence>
<evidence type="ECO:0000256" key="1">
    <source>
        <dbReference type="ARBA" id="ARBA00004370"/>
    </source>
</evidence>
<dbReference type="PANTHER" id="PTHR45138:SF24">
    <property type="entry name" value="DIGUANYLATE CYCLASE DGCC-RELATED"/>
    <property type="match status" value="1"/>
</dbReference>
<dbReference type="InterPro" id="IPR050469">
    <property type="entry name" value="Diguanylate_Cyclase"/>
</dbReference>
<keyword evidence="5" id="KW-0547">Nucleotide-binding</keyword>
<dbReference type="Gene3D" id="3.30.70.270">
    <property type="match status" value="1"/>
</dbReference>
<evidence type="ECO:0000256" key="9">
    <source>
        <dbReference type="SAM" id="Phobius"/>
    </source>
</evidence>
<evidence type="ECO:0000256" key="3">
    <source>
        <dbReference type="ARBA" id="ARBA00022553"/>
    </source>
</evidence>
<keyword evidence="9" id="KW-1133">Transmembrane helix</keyword>
<evidence type="ECO:0000256" key="6">
    <source>
        <dbReference type="ARBA" id="ARBA00022777"/>
    </source>
</evidence>
<dbReference type="Pfam" id="PF13426">
    <property type="entry name" value="PAS_9"/>
    <property type="match status" value="1"/>
</dbReference>
<dbReference type="SMART" id="SM00086">
    <property type="entry name" value="PAC"/>
    <property type="match status" value="1"/>
</dbReference>
<dbReference type="InterPro" id="IPR035965">
    <property type="entry name" value="PAS-like_dom_sf"/>
</dbReference>
<dbReference type="GO" id="GO:1902201">
    <property type="term" value="P:negative regulation of bacterial-type flagellum-dependent cell motility"/>
    <property type="evidence" value="ECO:0007669"/>
    <property type="project" value="TreeGrafter"/>
</dbReference>
<dbReference type="SMART" id="SM00267">
    <property type="entry name" value="GGDEF"/>
    <property type="match status" value="1"/>
</dbReference>
<sequence length="628" mass="71654">MTEQYRNIKNTTLLRLAVTLVFLLAAFIFASYLGFKEKLENKLSHETDHLRSFYNSELSSLNVLNFTRIYNLLDNTEVIDAIESGDRIKLYTLVKRNFDLFASESSFFKNMHFHTEKNITLLRVHLPEEYGDDLTKTRPLIARTNREKIPQSGLESGFHGIYYRIVQPVFNGKGKHIGSVEFGIDPTYFTHLLGSQHGDKKLAFVFTASSLKNLEEKDELIKFGNGYLLSDYNNFFRKALPEMQDKKFGTYKEDGRNYMIAPVLKLNSYEGKNIATLVAAIDITSDVDEIRYDILILIIFSILAAAVILLITNMGFNIYIRKLDKTNETLKQAIDELTYTHNIIDQYVIYSEADANGTLTGVSTAFCDISGYTRDELIGAAHTIIKHPDIDQNQSRQIWNAVVSGNSWNGDIKNIKKDGTVFWVNANIIPRMDDKGNFIGYSSIITDITDRKRVEELTITDEHTTLFNKSHFNRLLENEVRRAQRNRSFLTLAIIDVDYFKDYNDTYGHLKGDKVLRRVAMTLKMLLKRAGDHAFRIGGEEFAVICIDMSPKESFEFFETIREHIYNLKIEHAASGADEYLTISAGVYSAVPSPDDTANSTFSKADAALYISKQQGRNRVTLHEDSEV</sequence>
<dbReference type="InterPro" id="IPR000160">
    <property type="entry name" value="GGDEF_dom"/>
</dbReference>
<keyword evidence="7" id="KW-0067">ATP-binding</keyword>
<gene>
    <name evidence="13" type="ORF">C8D98_1545</name>
</gene>
<dbReference type="AlphaFoldDB" id="A0A4R1K8J2"/>
<reference evidence="13 14" key="1">
    <citation type="submission" date="2019-03" db="EMBL/GenBank/DDBJ databases">
        <title>Genomic Encyclopedia of Type Strains, Phase IV (KMG-IV): sequencing the most valuable type-strain genomes for metagenomic binning, comparative biology and taxonomic classification.</title>
        <authorList>
            <person name="Goeker M."/>
        </authorList>
    </citation>
    <scope>NUCLEOTIDE SEQUENCE [LARGE SCALE GENOMIC DNA]</scope>
    <source>
        <strain evidence="13 14">DSM 24984</strain>
    </source>
</reference>
<dbReference type="InterPro" id="IPR029787">
    <property type="entry name" value="Nucleotide_cyclase"/>
</dbReference>
<dbReference type="NCBIfam" id="TIGR00254">
    <property type="entry name" value="GGDEF"/>
    <property type="match status" value="1"/>
</dbReference>
<name>A0A4R1K8J2_9BACT</name>
<comment type="subcellular location">
    <subcellularLocation>
        <location evidence="1">Membrane</location>
    </subcellularLocation>
</comment>
<evidence type="ECO:0000256" key="4">
    <source>
        <dbReference type="ARBA" id="ARBA00022679"/>
    </source>
</evidence>
<dbReference type="GO" id="GO:0016301">
    <property type="term" value="F:kinase activity"/>
    <property type="evidence" value="ECO:0007669"/>
    <property type="project" value="UniProtKB-KW"/>
</dbReference>
<keyword evidence="4" id="KW-0808">Transferase</keyword>
<dbReference type="FunFam" id="3.30.70.270:FF:000001">
    <property type="entry name" value="Diguanylate cyclase domain protein"/>
    <property type="match status" value="1"/>
</dbReference>
<feature type="transmembrane region" description="Helical" evidence="9">
    <location>
        <begin position="12"/>
        <end position="35"/>
    </location>
</feature>
<accession>A0A4R1K8J2</accession>
<keyword evidence="9" id="KW-0812">Transmembrane</keyword>
<evidence type="ECO:0000256" key="7">
    <source>
        <dbReference type="ARBA" id="ARBA00022840"/>
    </source>
</evidence>
<evidence type="ECO:0000256" key="5">
    <source>
        <dbReference type="ARBA" id="ARBA00022741"/>
    </source>
</evidence>
<keyword evidence="14" id="KW-1185">Reference proteome</keyword>
<evidence type="ECO:0000313" key="14">
    <source>
        <dbReference type="Proteomes" id="UP000294614"/>
    </source>
</evidence>
<keyword evidence="8" id="KW-0902">Two-component regulatory system</keyword>
<dbReference type="GO" id="GO:0005886">
    <property type="term" value="C:plasma membrane"/>
    <property type="evidence" value="ECO:0007669"/>
    <property type="project" value="TreeGrafter"/>
</dbReference>
<dbReference type="RefSeq" id="WP_132873537.1">
    <property type="nucleotide sequence ID" value="NZ_SMGG01000004.1"/>
</dbReference>
<dbReference type="CDD" id="cd01949">
    <property type="entry name" value="GGDEF"/>
    <property type="match status" value="1"/>
</dbReference>
<dbReference type="PROSITE" id="PS50113">
    <property type="entry name" value="PAC"/>
    <property type="match status" value="1"/>
</dbReference>
<keyword evidence="6" id="KW-0418">Kinase</keyword>
<dbReference type="CDD" id="cd00130">
    <property type="entry name" value="PAS"/>
    <property type="match status" value="1"/>
</dbReference>
<dbReference type="InterPro" id="IPR029150">
    <property type="entry name" value="dCache_3"/>
</dbReference>
<evidence type="ECO:0000259" key="11">
    <source>
        <dbReference type="PROSITE" id="PS50113"/>
    </source>
</evidence>
<dbReference type="InterPro" id="IPR001610">
    <property type="entry name" value="PAC"/>
</dbReference>
<dbReference type="Proteomes" id="UP000294614">
    <property type="component" value="Unassembled WGS sequence"/>
</dbReference>
<feature type="domain" description="PAC" evidence="11">
    <location>
        <begin position="408"/>
        <end position="460"/>
    </location>
</feature>
<dbReference type="InterPro" id="IPR029151">
    <property type="entry name" value="Sensor-like_sf"/>
</dbReference>
<dbReference type="GO" id="GO:0005524">
    <property type="term" value="F:ATP binding"/>
    <property type="evidence" value="ECO:0007669"/>
    <property type="project" value="UniProtKB-KW"/>
</dbReference>
<dbReference type="NCBIfam" id="TIGR00229">
    <property type="entry name" value="sensory_box"/>
    <property type="match status" value="1"/>
</dbReference>
<feature type="domain" description="PAS" evidence="10">
    <location>
        <begin position="354"/>
        <end position="405"/>
    </location>
</feature>
<dbReference type="PANTHER" id="PTHR45138">
    <property type="entry name" value="REGULATORY COMPONENTS OF SENSORY TRANSDUCTION SYSTEM"/>
    <property type="match status" value="1"/>
</dbReference>
<feature type="transmembrane region" description="Helical" evidence="9">
    <location>
        <begin position="294"/>
        <end position="316"/>
    </location>
</feature>
<dbReference type="SUPFAM" id="SSF103190">
    <property type="entry name" value="Sensory domain-like"/>
    <property type="match status" value="1"/>
</dbReference>
<organism evidence="13 14">
    <name type="scientific">Seleniivibrio woodruffii</name>
    <dbReference type="NCBI Taxonomy" id="1078050"/>
    <lineage>
        <taxon>Bacteria</taxon>
        <taxon>Pseudomonadati</taxon>
        <taxon>Deferribacterota</taxon>
        <taxon>Deferribacteres</taxon>
        <taxon>Deferribacterales</taxon>
        <taxon>Geovibrionaceae</taxon>
        <taxon>Seleniivibrio</taxon>
    </lineage>
</organism>
<keyword evidence="3" id="KW-0597">Phosphoprotein</keyword>
<dbReference type="GO" id="GO:0000160">
    <property type="term" value="P:phosphorelay signal transduction system"/>
    <property type="evidence" value="ECO:0007669"/>
    <property type="project" value="UniProtKB-KW"/>
</dbReference>
<dbReference type="PROSITE" id="PS50112">
    <property type="entry name" value="PAS"/>
    <property type="match status" value="1"/>
</dbReference>
<evidence type="ECO:0000259" key="10">
    <source>
        <dbReference type="PROSITE" id="PS50112"/>
    </source>
</evidence>
<dbReference type="GO" id="GO:0052621">
    <property type="term" value="F:diguanylate cyclase activity"/>
    <property type="evidence" value="ECO:0007669"/>
    <property type="project" value="UniProtKB-EC"/>
</dbReference>
<dbReference type="Gene3D" id="3.30.450.20">
    <property type="entry name" value="PAS domain"/>
    <property type="match status" value="1"/>
</dbReference>
<dbReference type="Pfam" id="PF14827">
    <property type="entry name" value="dCache_3"/>
    <property type="match status" value="1"/>
</dbReference>
<dbReference type="EMBL" id="SMGG01000004">
    <property type="protein sequence ID" value="TCK60666.1"/>
    <property type="molecule type" value="Genomic_DNA"/>
</dbReference>
<feature type="domain" description="GGDEF" evidence="12">
    <location>
        <begin position="488"/>
        <end position="625"/>
    </location>
</feature>
<evidence type="ECO:0000259" key="12">
    <source>
        <dbReference type="PROSITE" id="PS50887"/>
    </source>
</evidence>
<dbReference type="GO" id="GO:0043709">
    <property type="term" value="P:cell adhesion involved in single-species biofilm formation"/>
    <property type="evidence" value="ECO:0007669"/>
    <property type="project" value="TreeGrafter"/>
</dbReference>
<comment type="caution">
    <text evidence="13">The sequence shown here is derived from an EMBL/GenBank/DDBJ whole genome shotgun (WGS) entry which is preliminary data.</text>
</comment>
<dbReference type="SUPFAM" id="SSF55785">
    <property type="entry name" value="PYP-like sensor domain (PAS domain)"/>
    <property type="match status" value="1"/>
</dbReference>
<dbReference type="InterPro" id="IPR000700">
    <property type="entry name" value="PAS-assoc_C"/>
</dbReference>
<dbReference type="Pfam" id="PF00990">
    <property type="entry name" value="GGDEF"/>
    <property type="match status" value="1"/>
</dbReference>
<proteinExistence type="predicted"/>